<dbReference type="Proteomes" id="UP000647133">
    <property type="component" value="Unassembled WGS sequence"/>
</dbReference>
<dbReference type="Gene3D" id="3.10.450.50">
    <property type="match status" value="1"/>
</dbReference>
<reference evidence="1 2" key="1">
    <citation type="submission" date="2020-09" db="EMBL/GenBank/DDBJ databases">
        <title>Echinicola sp. CAU 1574 isolated from sand of Sido Beach.</title>
        <authorList>
            <person name="Kim W."/>
        </authorList>
    </citation>
    <scope>NUCLEOTIDE SEQUENCE [LARGE SCALE GENOMIC DNA]</scope>
    <source>
        <strain evidence="1 2">CAU 1574</strain>
    </source>
</reference>
<dbReference type="InterPro" id="IPR032710">
    <property type="entry name" value="NTF2-like_dom_sf"/>
</dbReference>
<dbReference type="RefSeq" id="WP_192008612.1">
    <property type="nucleotide sequence ID" value="NZ_JACYTQ010000001.1"/>
</dbReference>
<gene>
    <name evidence="1" type="ORF">IFO69_04205</name>
</gene>
<protein>
    <recommendedName>
        <fullName evidence="3">Lumazine-binding protein</fullName>
    </recommendedName>
</protein>
<comment type="caution">
    <text evidence="1">The sequence shown here is derived from an EMBL/GenBank/DDBJ whole genome shotgun (WGS) entry which is preliminary data.</text>
</comment>
<dbReference type="SUPFAM" id="SSF54427">
    <property type="entry name" value="NTF2-like"/>
    <property type="match status" value="1"/>
</dbReference>
<name>A0ABR9AGF9_9BACT</name>
<evidence type="ECO:0000313" key="2">
    <source>
        <dbReference type="Proteomes" id="UP000647133"/>
    </source>
</evidence>
<proteinExistence type="predicted"/>
<organism evidence="1 2">
    <name type="scientific">Echinicola arenosa</name>
    <dbReference type="NCBI Taxonomy" id="2774144"/>
    <lineage>
        <taxon>Bacteria</taxon>
        <taxon>Pseudomonadati</taxon>
        <taxon>Bacteroidota</taxon>
        <taxon>Cytophagia</taxon>
        <taxon>Cytophagales</taxon>
        <taxon>Cyclobacteriaceae</taxon>
        <taxon>Echinicola</taxon>
    </lineage>
</organism>
<accession>A0ABR9AGF9</accession>
<keyword evidence="2" id="KW-1185">Reference proteome</keyword>
<sequence length="157" mass="17860">MINHWKKIILTLLLIAGFSYWGHAQSFDTDELEVKSVIDAMFKGLEDKDTAMIRAAFSEGARLETISQRLEEVSTRSQSVEDFVSGIGKVPAEMELEERLLDYKIKIDGPMAAVWTPYAFYVNGELSHCGVNSFQLVKFTKGWKIVYIIDTRRKEGC</sequence>
<evidence type="ECO:0000313" key="1">
    <source>
        <dbReference type="EMBL" id="MBD8487947.1"/>
    </source>
</evidence>
<evidence type="ECO:0008006" key="3">
    <source>
        <dbReference type="Google" id="ProtNLM"/>
    </source>
</evidence>
<dbReference type="EMBL" id="JACYTQ010000001">
    <property type="protein sequence ID" value="MBD8487947.1"/>
    <property type="molecule type" value="Genomic_DNA"/>
</dbReference>